<keyword evidence="2" id="KW-1185">Reference proteome</keyword>
<dbReference type="AlphaFoldDB" id="A0A444ISY4"/>
<comment type="caution">
    <text evidence="1">The sequence shown here is derived from an EMBL/GenBank/DDBJ whole genome shotgun (WGS) entry which is preliminary data.</text>
</comment>
<dbReference type="EMBL" id="MTKO01000111">
    <property type="protein sequence ID" value="RWX43725.1"/>
    <property type="molecule type" value="Genomic_DNA"/>
</dbReference>
<dbReference type="Proteomes" id="UP000287853">
    <property type="component" value="Unassembled WGS sequence"/>
</dbReference>
<name>A0A444ISY4_9BACT</name>
<proteinExistence type="predicted"/>
<organism evidence="1 2">
    <name type="scientific">Candidatus Electrothrix aarhusensis</name>
    <dbReference type="NCBI Taxonomy" id="1859131"/>
    <lineage>
        <taxon>Bacteria</taxon>
        <taxon>Pseudomonadati</taxon>
        <taxon>Thermodesulfobacteriota</taxon>
        <taxon>Desulfobulbia</taxon>
        <taxon>Desulfobulbales</taxon>
        <taxon>Desulfobulbaceae</taxon>
        <taxon>Candidatus Electrothrix</taxon>
    </lineage>
</organism>
<evidence type="ECO:0000313" key="1">
    <source>
        <dbReference type="EMBL" id="RWX43725.1"/>
    </source>
</evidence>
<evidence type="ECO:0000313" key="2">
    <source>
        <dbReference type="Proteomes" id="UP000287853"/>
    </source>
</evidence>
<protein>
    <submittedName>
        <fullName evidence="1">Uncharacterized protein</fullName>
    </submittedName>
</protein>
<reference evidence="1 2" key="1">
    <citation type="submission" date="2017-01" db="EMBL/GenBank/DDBJ databases">
        <title>The cable genome- insights into the physiology and evolution of filamentous bacteria capable of sulfide oxidation via long distance electron transfer.</title>
        <authorList>
            <person name="Schreiber L."/>
            <person name="Bjerg J.T."/>
            <person name="Boggild A."/>
            <person name="Van De Vossenberg J."/>
            <person name="Meysman F."/>
            <person name="Nielsen L.P."/>
            <person name="Schramm A."/>
            <person name="Kjeldsen K.U."/>
        </authorList>
    </citation>
    <scope>NUCLEOTIDE SEQUENCE [LARGE SCALE GENOMIC DNA]</scope>
    <source>
        <strain evidence="1">MCF</strain>
    </source>
</reference>
<accession>A0A444ISY4</accession>
<gene>
    <name evidence="1" type="ORF">H206_08793</name>
</gene>
<sequence length="30" mass="3452">MLRFVRLLLCCSVMNFVSHKQRAANILNSS</sequence>